<comment type="caution">
    <text evidence="2">The sequence shown here is derived from an EMBL/GenBank/DDBJ whole genome shotgun (WGS) entry which is preliminary data.</text>
</comment>
<evidence type="ECO:0000313" key="2">
    <source>
        <dbReference type="EMBL" id="MBL0420444.1"/>
    </source>
</evidence>
<dbReference type="InterPro" id="IPR010582">
    <property type="entry name" value="Catalase_immune_responsive"/>
</dbReference>
<gene>
    <name evidence="2" type="ORF">JI739_08830</name>
</gene>
<dbReference type="EMBL" id="JAEQNA010000002">
    <property type="protein sequence ID" value="MBL0420444.1"/>
    <property type="molecule type" value="Genomic_DNA"/>
</dbReference>
<accession>A0A936ZF91</accession>
<name>A0A936ZF91_9BURK</name>
<sequence length="72" mass="7882">MANAMPGVAEAIQARQVDHFNRADPRYGAEVRHKLDPPKPCGRVLCIELVRPAVDGARHSRPSSGMPAQQRP</sequence>
<dbReference type="RefSeq" id="WP_201683522.1">
    <property type="nucleotide sequence ID" value="NZ_JAEQNA010000002.1"/>
</dbReference>
<keyword evidence="3" id="KW-1185">Reference proteome</keyword>
<dbReference type="AlphaFoldDB" id="A0A936ZF91"/>
<proteinExistence type="predicted"/>
<dbReference type="Pfam" id="PF06628">
    <property type="entry name" value="Catalase-rel"/>
    <property type="match status" value="1"/>
</dbReference>
<evidence type="ECO:0000313" key="3">
    <source>
        <dbReference type="Proteomes" id="UP000613011"/>
    </source>
</evidence>
<evidence type="ECO:0000259" key="1">
    <source>
        <dbReference type="Pfam" id="PF06628"/>
    </source>
</evidence>
<feature type="domain" description="Catalase immune-responsive" evidence="1">
    <location>
        <begin position="2"/>
        <end position="35"/>
    </location>
</feature>
<organism evidence="2 3">
    <name type="scientific">Ramlibacter aurantiacus</name>
    <dbReference type="NCBI Taxonomy" id="2801330"/>
    <lineage>
        <taxon>Bacteria</taxon>
        <taxon>Pseudomonadati</taxon>
        <taxon>Pseudomonadota</taxon>
        <taxon>Betaproteobacteria</taxon>
        <taxon>Burkholderiales</taxon>
        <taxon>Comamonadaceae</taxon>
        <taxon>Ramlibacter</taxon>
    </lineage>
</organism>
<protein>
    <recommendedName>
        <fullName evidence="1">Catalase immune-responsive domain-containing protein</fullName>
    </recommendedName>
</protein>
<dbReference type="Gene3D" id="1.20.1370.60">
    <property type="match status" value="1"/>
</dbReference>
<reference evidence="2" key="1">
    <citation type="submission" date="2021-01" db="EMBL/GenBank/DDBJ databases">
        <title>Ramlibacter sp. strain AW1 16S ribosomal RNA gene Genome sequencing and assembly.</title>
        <authorList>
            <person name="Kang M."/>
        </authorList>
    </citation>
    <scope>NUCLEOTIDE SEQUENCE</scope>
    <source>
        <strain evidence="2">AW1</strain>
    </source>
</reference>
<dbReference type="Proteomes" id="UP000613011">
    <property type="component" value="Unassembled WGS sequence"/>
</dbReference>